<sequence length="658" mass="73938">MLQKTKLSFVVLTPHFPEKRYLRNSDVDLYPPNPVEMGCCTKTFVDFFMFIKMLILSTKFLLSEACSSIRPLENPVKREKEYAVITGGNRGIGWFTVKGLVESGMKVIVGCRDGPSKDLLYKSVEKEGLPTGSVEWINLDMSSMDSVRAFGQAILDKNVPISLLINNAGIMFTPYVLTKDGFESQFAVNYLGHFLLTHLLMPRLLAAGTKDQPARIINLSSTAHAFGWFEINDLQAKSHYNKIGAYSQSKSAQIMFTKVLDEQLSTENKPVKVYAVHPGFIRSNLYTQTWYTKLVTLTMGFMFKTEEQGAQRVLYFASSPQVEELNGNYFENCNVVKPISLVRNRDTQKKLWETSCQLLDVSNFGDPIKREKEYAVITGGNRGIGWSTVKAMAESGMKVIVGCRDGPSKELLYKSVKQQGLPAESVEWIDLDMSSMDSVRAFGQKILDKNVPISLLINNAGTMSSYMLTKDGFESVFATNYLGHFLLTHLLIPRLITAGTDNKAARIVNISSSGQALGFLKINDLQGKFYYNKFAAYCQSKAAQVMFTEFLHEQLACNNKPVKVYAVHPGVIKTNMWSKYWFAHFTSHFTDILGKTEEQGAQRVIYAAFSPQAENLSGKFFENSKVVKPIALVRNRDLQTKLWEKSCQLLDISRFGGL</sequence>
<dbReference type="EMBL" id="CAKKLH010000291">
    <property type="protein sequence ID" value="CAH0109157.1"/>
    <property type="molecule type" value="Genomic_DNA"/>
</dbReference>
<proteinExistence type="predicted"/>
<dbReference type="GO" id="GO:0016491">
    <property type="term" value="F:oxidoreductase activity"/>
    <property type="evidence" value="ECO:0007669"/>
    <property type="project" value="UniProtKB-KW"/>
</dbReference>
<dbReference type="CDD" id="cd05327">
    <property type="entry name" value="retinol-DH_like_SDR_c_like"/>
    <property type="match status" value="2"/>
</dbReference>
<protein>
    <submittedName>
        <fullName evidence="2">Uncharacterized protein</fullName>
    </submittedName>
</protein>
<reference evidence="2" key="1">
    <citation type="submission" date="2021-11" db="EMBL/GenBank/DDBJ databases">
        <authorList>
            <person name="Schell T."/>
        </authorList>
    </citation>
    <scope>NUCLEOTIDE SEQUENCE</scope>
    <source>
        <strain evidence="2">M5</strain>
    </source>
</reference>
<accession>A0A8J2RV74</accession>
<dbReference type="InterPro" id="IPR036291">
    <property type="entry name" value="NAD(P)-bd_dom_sf"/>
</dbReference>
<evidence type="ECO:0000313" key="2">
    <source>
        <dbReference type="EMBL" id="CAH0109157.1"/>
    </source>
</evidence>
<keyword evidence="3" id="KW-1185">Reference proteome</keyword>
<gene>
    <name evidence="2" type="ORF">DGAL_LOCUS12621</name>
</gene>
<dbReference type="OrthoDB" id="191139at2759"/>
<dbReference type="PANTHER" id="PTHR43157">
    <property type="entry name" value="PHOSPHATIDYLINOSITOL-GLYCAN BIOSYNTHESIS CLASS F PROTEIN-RELATED"/>
    <property type="match status" value="1"/>
</dbReference>
<evidence type="ECO:0000256" key="1">
    <source>
        <dbReference type="ARBA" id="ARBA00023002"/>
    </source>
</evidence>
<dbReference type="Gene3D" id="3.40.50.720">
    <property type="entry name" value="NAD(P)-binding Rossmann-like Domain"/>
    <property type="match status" value="2"/>
</dbReference>
<dbReference type="PRINTS" id="PR00081">
    <property type="entry name" value="GDHRDH"/>
</dbReference>
<keyword evidence="1" id="KW-0560">Oxidoreductase</keyword>
<dbReference type="SUPFAM" id="SSF51735">
    <property type="entry name" value="NAD(P)-binding Rossmann-fold domains"/>
    <property type="match status" value="2"/>
</dbReference>
<comment type="caution">
    <text evidence="2">The sequence shown here is derived from an EMBL/GenBank/DDBJ whole genome shotgun (WGS) entry which is preliminary data.</text>
</comment>
<dbReference type="PRINTS" id="PR00080">
    <property type="entry name" value="SDRFAMILY"/>
</dbReference>
<dbReference type="Proteomes" id="UP000789390">
    <property type="component" value="Unassembled WGS sequence"/>
</dbReference>
<dbReference type="InterPro" id="IPR002347">
    <property type="entry name" value="SDR_fam"/>
</dbReference>
<dbReference type="PANTHER" id="PTHR43157:SF31">
    <property type="entry name" value="PHOSPHATIDYLINOSITOL-GLYCAN BIOSYNTHESIS CLASS F PROTEIN"/>
    <property type="match status" value="1"/>
</dbReference>
<name>A0A8J2RV74_9CRUS</name>
<organism evidence="2 3">
    <name type="scientific">Daphnia galeata</name>
    <dbReference type="NCBI Taxonomy" id="27404"/>
    <lineage>
        <taxon>Eukaryota</taxon>
        <taxon>Metazoa</taxon>
        <taxon>Ecdysozoa</taxon>
        <taxon>Arthropoda</taxon>
        <taxon>Crustacea</taxon>
        <taxon>Branchiopoda</taxon>
        <taxon>Diplostraca</taxon>
        <taxon>Cladocera</taxon>
        <taxon>Anomopoda</taxon>
        <taxon>Daphniidae</taxon>
        <taxon>Daphnia</taxon>
    </lineage>
</organism>
<dbReference type="AlphaFoldDB" id="A0A8J2RV74"/>
<dbReference type="Pfam" id="PF00106">
    <property type="entry name" value="adh_short"/>
    <property type="match status" value="2"/>
</dbReference>
<evidence type="ECO:0000313" key="3">
    <source>
        <dbReference type="Proteomes" id="UP000789390"/>
    </source>
</evidence>